<comment type="caution">
    <text evidence="8">The sequence shown here is derived from an EMBL/GenBank/DDBJ whole genome shotgun (WGS) entry which is preliminary data.</text>
</comment>
<dbReference type="Pfam" id="PF08031">
    <property type="entry name" value="BBE"/>
    <property type="match status" value="1"/>
</dbReference>
<dbReference type="PROSITE" id="PS51387">
    <property type="entry name" value="FAD_PCMH"/>
    <property type="match status" value="1"/>
</dbReference>
<dbReference type="AlphaFoldDB" id="A0A7K0DKR1"/>
<evidence type="ECO:0000256" key="5">
    <source>
        <dbReference type="ARBA" id="ARBA00023002"/>
    </source>
</evidence>
<keyword evidence="5" id="KW-0560">Oxidoreductase</keyword>
<dbReference type="Proteomes" id="UP000431401">
    <property type="component" value="Unassembled WGS sequence"/>
</dbReference>
<feature type="region of interest" description="Disordered" evidence="6">
    <location>
        <begin position="375"/>
        <end position="433"/>
    </location>
</feature>
<proteinExistence type="inferred from homology"/>
<name>A0A7K0DKR1_9NOCA</name>
<dbReference type="InterPro" id="IPR016169">
    <property type="entry name" value="FAD-bd_PCMH_sub2"/>
</dbReference>
<dbReference type="InterPro" id="IPR050416">
    <property type="entry name" value="FAD-linked_Oxidoreductase"/>
</dbReference>
<dbReference type="PANTHER" id="PTHR42973">
    <property type="entry name" value="BINDING OXIDOREDUCTASE, PUTATIVE (AFU_ORTHOLOGUE AFUA_1G17690)-RELATED"/>
    <property type="match status" value="1"/>
</dbReference>
<dbReference type="OrthoDB" id="545125at2"/>
<dbReference type="Pfam" id="PF01565">
    <property type="entry name" value="FAD_binding_4"/>
    <property type="match status" value="1"/>
</dbReference>
<feature type="compositionally biased region" description="Basic and acidic residues" evidence="6">
    <location>
        <begin position="392"/>
        <end position="401"/>
    </location>
</feature>
<dbReference type="PROSITE" id="PS00862">
    <property type="entry name" value="OX2_COVAL_FAD"/>
    <property type="match status" value="1"/>
</dbReference>
<evidence type="ECO:0000256" key="1">
    <source>
        <dbReference type="ARBA" id="ARBA00001974"/>
    </source>
</evidence>
<feature type="compositionally biased region" description="Low complexity" evidence="6">
    <location>
        <begin position="378"/>
        <end position="389"/>
    </location>
</feature>
<accession>A0A7K0DKR1</accession>
<evidence type="ECO:0000259" key="7">
    <source>
        <dbReference type="PROSITE" id="PS51387"/>
    </source>
</evidence>
<comment type="similarity">
    <text evidence="2">Belongs to the oxygen-dependent FAD-linked oxidoreductase family.</text>
</comment>
<organism evidence="8 9">
    <name type="scientific">Nocardia aurantia</name>
    <dbReference type="NCBI Taxonomy" id="2585199"/>
    <lineage>
        <taxon>Bacteria</taxon>
        <taxon>Bacillati</taxon>
        <taxon>Actinomycetota</taxon>
        <taxon>Actinomycetes</taxon>
        <taxon>Mycobacteriales</taxon>
        <taxon>Nocardiaceae</taxon>
        <taxon>Nocardia</taxon>
    </lineage>
</organism>
<dbReference type="GO" id="GO:0016491">
    <property type="term" value="F:oxidoreductase activity"/>
    <property type="evidence" value="ECO:0007669"/>
    <property type="project" value="UniProtKB-KW"/>
</dbReference>
<dbReference type="SUPFAM" id="SSF56176">
    <property type="entry name" value="FAD-binding/transporter-associated domain-like"/>
    <property type="match status" value="1"/>
</dbReference>
<dbReference type="InterPro" id="IPR016166">
    <property type="entry name" value="FAD-bd_PCMH"/>
</dbReference>
<dbReference type="InterPro" id="IPR036318">
    <property type="entry name" value="FAD-bd_PCMH-like_sf"/>
</dbReference>
<dbReference type="Gene3D" id="3.30.465.10">
    <property type="match status" value="1"/>
</dbReference>
<reference evidence="8 9" key="1">
    <citation type="submission" date="2019-10" db="EMBL/GenBank/DDBJ databases">
        <title>Nocardia macrotermitis sp. nov. and Nocardia aurantia sp. nov., isolated from the gut of fungus growing-termite Macrotermes natalensis.</title>
        <authorList>
            <person name="Benndorf R."/>
            <person name="Schwitalla J."/>
            <person name="Martin K."/>
            <person name="De Beer W."/>
            <person name="Kaster A.-K."/>
            <person name="Vollmers J."/>
            <person name="Poulsen M."/>
            <person name="Beemelmanns C."/>
        </authorList>
    </citation>
    <scope>NUCLEOTIDE SEQUENCE [LARGE SCALE GENOMIC DNA]</scope>
    <source>
        <strain evidence="8 9">RB56</strain>
    </source>
</reference>
<dbReference type="RefSeq" id="WP_153339253.1">
    <property type="nucleotide sequence ID" value="NZ_WEGI01000002.1"/>
</dbReference>
<evidence type="ECO:0000256" key="4">
    <source>
        <dbReference type="ARBA" id="ARBA00022827"/>
    </source>
</evidence>
<protein>
    <recommendedName>
        <fullName evidence="7">FAD-binding PCMH-type domain-containing protein</fullName>
    </recommendedName>
</protein>
<feature type="compositionally biased region" description="Low complexity" evidence="6">
    <location>
        <begin position="414"/>
        <end position="433"/>
    </location>
</feature>
<sequence length="504" mass="52562">MTTTPHSSTDRLPASGPVFHPGEPGFDEEVAGFQTAYTHRPALVLGAADAEDVRIGVEYAARQNIPIAVQATGHGLSVPADGGLLIGTRRMTEITVDPAARTARVAAGAPASALIAAAAEHGLAPLNGSSPSVGVIGYHLGGGLGILARGFGYAADHVRALDLVTADGRSRRLGPGDELFAAVLGSGGNFGVITALEVELFPITRVFGGQLTFGTALVEPALEAWRQWSATVPGAMDTSITLMTMPDLPVIPEPLRGRYIATITVAWTGLPSDGEALAAPLRAVGPRLADTLRTMPYTETHTIHGDPNFPHAYTSTNALVSELTADATDTLLDTFGADAAIPTVLGLRRLGGALRRPGPAGIAVDHREAEYLARVITSGQPPSGSSVSPRNGSDRHARIDSSELPPNGPSEAAPNGSSGLPRNGSSSRSSADALRAHHDEFRNILSPWMIGHNLAFLYGAGDWADEAQTRDGYAPATYARLAALKAECDPANLFRHNRNIRPVS</sequence>
<dbReference type="InterPro" id="IPR006094">
    <property type="entry name" value="Oxid_FAD_bind_N"/>
</dbReference>
<evidence type="ECO:0000256" key="6">
    <source>
        <dbReference type="SAM" id="MobiDB-lite"/>
    </source>
</evidence>
<dbReference type="InterPro" id="IPR006093">
    <property type="entry name" value="Oxy_OxRdtase_FAD_BS"/>
</dbReference>
<evidence type="ECO:0000256" key="3">
    <source>
        <dbReference type="ARBA" id="ARBA00022630"/>
    </source>
</evidence>
<keyword evidence="4" id="KW-0274">FAD</keyword>
<dbReference type="PANTHER" id="PTHR42973:SF39">
    <property type="entry name" value="FAD-BINDING PCMH-TYPE DOMAIN-CONTAINING PROTEIN"/>
    <property type="match status" value="1"/>
</dbReference>
<keyword evidence="3" id="KW-0285">Flavoprotein</keyword>
<dbReference type="Gene3D" id="3.30.43.10">
    <property type="entry name" value="Uridine Diphospho-n-acetylenolpyruvylglucosamine Reductase, domain 2"/>
    <property type="match status" value="1"/>
</dbReference>
<gene>
    <name evidence="8" type="ORF">NRB56_09400</name>
</gene>
<keyword evidence="9" id="KW-1185">Reference proteome</keyword>
<evidence type="ECO:0000256" key="2">
    <source>
        <dbReference type="ARBA" id="ARBA00005466"/>
    </source>
</evidence>
<dbReference type="InterPro" id="IPR012951">
    <property type="entry name" value="BBE"/>
</dbReference>
<dbReference type="Gene3D" id="3.40.462.20">
    <property type="match status" value="1"/>
</dbReference>
<comment type="cofactor">
    <cofactor evidence="1">
        <name>FAD</name>
        <dbReference type="ChEBI" id="CHEBI:57692"/>
    </cofactor>
</comment>
<evidence type="ECO:0000313" key="8">
    <source>
        <dbReference type="EMBL" id="MQY25384.1"/>
    </source>
</evidence>
<feature type="region of interest" description="Disordered" evidence="6">
    <location>
        <begin position="1"/>
        <end position="26"/>
    </location>
</feature>
<evidence type="ECO:0000313" key="9">
    <source>
        <dbReference type="Proteomes" id="UP000431401"/>
    </source>
</evidence>
<dbReference type="InterPro" id="IPR016167">
    <property type="entry name" value="FAD-bd_PCMH_sub1"/>
</dbReference>
<dbReference type="GO" id="GO:0071949">
    <property type="term" value="F:FAD binding"/>
    <property type="evidence" value="ECO:0007669"/>
    <property type="project" value="InterPro"/>
</dbReference>
<dbReference type="EMBL" id="WEGI01000002">
    <property type="protein sequence ID" value="MQY25384.1"/>
    <property type="molecule type" value="Genomic_DNA"/>
</dbReference>
<feature type="domain" description="FAD-binding PCMH-type" evidence="7">
    <location>
        <begin position="37"/>
        <end position="203"/>
    </location>
</feature>